<dbReference type="AlphaFoldDB" id="A0A9N7UA67"/>
<reference evidence="3" key="1">
    <citation type="submission" date="2020-03" db="EMBL/GenBank/DDBJ databases">
        <authorList>
            <person name="Weist P."/>
        </authorList>
    </citation>
    <scope>NUCLEOTIDE SEQUENCE</scope>
</reference>
<protein>
    <recommendedName>
        <fullName evidence="5">Cerebral cavernous malformations 2 protein-like</fullName>
    </recommendedName>
</protein>
<feature type="compositionally biased region" description="Low complexity" evidence="2">
    <location>
        <begin position="344"/>
        <end position="356"/>
    </location>
</feature>
<proteinExistence type="inferred from homology"/>
<organism evidence="3 4">
    <name type="scientific">Pleuronectes platessa</name>
    <name type="common">European plaice</name>
    <dbReference type="NCBI Taxonomy" id="8262"/>
    <lineage>
        <taxon>Eukaryota</taxon>
        <taxon>Metazoa</taxon>
        <taxon>Chordata</taxon>
        <taxon>Craniata</taxon>
        <taxon>Vertebrata</taxon>
        <taxon>Euteleostomi</taxon>
        <taxon>Actinopterygii</taxon>
        <taxon>Neopterygii</taxon>
        <taxon>Teleostei</taxon>
        <taxon>Neoteleostei</taxon>
        <taxon>Acanthomorphata</taxon>
        <taxon>Carangaria</taxon>
        <taxon>Pleuronectiformes</taxon>
        <taxon>Pleuronectoidei</taxon>
        <taxon>Pleuronectidae</taxon>
        <taxon>Pleuronectes</taxon>
    </lineage>
</organism>
<dbReference type="InterPro" id="IPR011993">
    <property type="entry name" value="PH-like_dom_sf"/>
</dbReference>
<keyword evidence="4" id="KW-1185">Reference proteome</keyword>
<feature type="compositionally biased region" description="Basic and acidic residues" evidence="2">
    <location>
        <begin position="176"/>
        <end position="189"/>
    </location>
</feature>
<evidence type="ECO:0008006" key="5">
    <source>
        <dbReference type="Google" id="ProtNLM"/>
    </source>
</evidence>
<feature type="compositionally biased region" description="Low complexity" evidence="2">
    <location>
        <begin position="364"/>
        <end position="379"/>
    </location>
</feature>
<dbReference type="Gene3D" id="2.30.29.30">
    <property type="entry name" value="Pleckstrin-homology domain (PH domain)/Phosphotyrosine-binding domain (PTB)"/>
    <property type="match status" value="1"/>
</dbReference>
<accession>A0A9N7UA67</accession>
<feature type="region of interest" description="Disordered" evidence="2">
    <location>
        <begin position="172"/>
        <end position="385"/>
    </location>
</feature>
<dbReference type="PANTHER" id="PTHR21642:SF2">
    <property type="entry name" value="CEREBRAL CAVERNOUS MALFORMATIONS 2 PROTEIN-LIKE"/>
    <property type="match status" value="1"/>
</dbReference>
<sequence length="385" mass="42197">MDYEPKKSKKGFVSPIKRLVWSKSRRRSVDRGSVYRRPLHTVPLYPPDYVIHPERLIFDYVEKEVKFLGHLTWVSVTLNPSSRDELLQLLDTARQLKVLPLRTSVDQDCILSLSARCLLLTWRDNEKLLMRVPTHEIAAASYLRDDALHLLVLKTEALCSIILSERGHCGGAGDDSLDRKKPTAIDGRRQTMSCNADPRPAGGTMERRHTICGVDWRPSLSRSTQEKNLSVDRGGGGGGGGGRGEERGERGGGGSLERKRVGGSWEKRQQTRKPGGSWENRRARPVSGSWGVGGGGAGSWERRHGGGGGGEEEGAAGRGEEEEEEEEEAGSDDRPAQEAGSGGRATAAGRGGTTTRWSPRPARTPTATWSSWLWTTGTLQRNTVL</sequence>
<evidence type="ECO:0000256" key="1">
    <source>
        <dbReference type="ARBA" id="ARBA00010822"/>
    </source>
</evidence>
<evidence type="ECO:0000313" key="4">
    <source>
        <dbReference type="Proteomes" id="UP001153269"/>
    </source>
</evidence>
<feature type="compositionally biased region" description="Gly residues" evidence="2">
    <location>
        <begin position="233"/>
        <end position="242"/>
    </location>
</feature>
<comment type="similarity">
    <text evidence="1">Belongs to the CCM2 family.</text>
</comment>
<comment type="caution">
    <text evidence="3">The sequence shown here is derived from an EMBL/GenBank/DDBJ whole genome shotgun (WGS) entry which is preliminary data.</text>
</comment>
<dbReference type="GO" id="GO:0003007">
    <property type="term" value="P:heart morphogenesis"/>
    <property type="evidence" value="ECO:0007669"/>
    <property type="project" value="TreeGrafter"/>
</dbReference>
<dbReference type="InterPro" id="IPR026159">
    <property type="entry name" value="Malcavernin"/>
</dbReference>
<feature type="compositionally biased region" description="Basic and acidic residues" evidence="2">
    <location>
        <begin position="243"/>
        <end position="269"/>
    </location>
</feature>
<evidence type="ECO:0000313" key="3">
    <source>
        <dbReference type="EMBL" id="CAB1427311.1"/>
    </source>
</evidence>
<dbReference type="EMBL" id="CADEAL010000958">
    <property type="protein sequence ID" value="CAB1427311.1"/>
    <property type="molecule type" value="Genomic_DNA"/>
</dbReference>
<name>A0A9N7UA67_PLEPL</name>
<dbReference type="PANTHER" id="PTHR21642">
    <property type="entry name" value="CEREBRAL CAVERNOUS MALFORMATIONS PROTEIN 2 HOMOLOG"/>
    <property type="match status" value="1"/>
</dbReference>
<feature type="compositionally biased region" description="Acidic residues" evidence="2">
    <location>
        <begin position="310"/>
        <end position="330"/>
    </location>
</feature>
<gene>
    <name evidence="3" type="ORF">PLEPLA_LOCUS15250</name>
</gene>
<evidence type="ECO:0000256" key="2">
    <source>
        <dbReference type="SAM" id="MobiDB-lite"/>
    </source>
</evidence>
<dbReference type="Proteomes" id="UP001153269">
    <property type="component" value="Unassembled WGS sequence"/>
</dbReference>